<proteinExistence type="predicted"/>
<feature type="region of interest" description="Disordered" evidence="1">
    <location>
        <begin position="285"/>
        <end position="309"/>
    </location>
</feature>
<dbReference type="EMBL" id="JACMRX010000001">
    <property type="protein sequence ID" value="KAF7998482.1"/>
    <property type="molecule type" value="Genomic_DNA"/>
</dbReference>
<reference evidence="2 3" key="1">
    <citation type="submission" date="2020-08" db="EMBL/GenBank/DDBJ databases">
        <title>Aphidius gifuensis genome sequencing and assembly.</title>
        <authorList>
            <person name="Du Z."/>
        </authorList>
    </citation>
    <scope>NUCLEOTIDE SEQUENCE [LARGE SCALE GENOMIC DNA]</scope>
    <source>
        <strain evidence="2">YNYX2018</strain>
        <tissue evidence="2">Adults</tissue>
    </source>
</reference>
<gene>
    <name evidence="2" type="ORF">HCN44_010890</name>
</gene>
<protein>
    <submittedName>
        <fullName evidence="2">Uncharacterized protein</fullName>
    </submittedName>
</protein>
<name>A0A834Y874_APHGI</name>
<evidence type="ECO:0000256" key="1">
    <source>
        <dbReference type="SAM" id="MobiDB-lite"/>
    </source>
</evidence>
<organism evidence="2 3">
    <name type="scientific">Aphidius gifuensis</name>
    <name type="common">Parasitoid wasp</name>
    <dbReference type="NCBI Taxonomy" id="684658"/>
    <lineage>
        <taxon>Eukaryota</taxon>
        <taxon>Metazoa</taxon>
        <taxon>Ecdysozoa</taxon>
        <taxon>Arthropoda</taxon>
        <taxon>Hexapoda</taxon>
        <taxon>Insecta</taxon>
        <taxon>Pterygota</taxon>
        <taxon>Neoptera</taxon>
        <taxon>Endopterygota</taxon>
        <taxon>Hymenoptera</taxon>
        <taxon>Apocrita</taxon>
        <taxon>Ichneumonoidea</taxon>
        <taxon>Braconidae</taxon>
        <taxon>Aphidiinae</taxon>
        <taxon>Aphidius</taxon>
    </lineage>
</organism>
<dbReference type="Proteomes" id="UP000639338">
    <property type="component" value="Unassembled WGS sequence"/>
</dbReference>
<dbReference type="OrthoDB" id="7697906at2759"/>
<sequence>MPTAIKELDLKIIFANAFRATGLHPLTADGIDFKKYFKNTETTNDQHENVERSNRLQMFVNDIEPETYQLFQEIDDENEPDDVYSGPIEHKSLYYYWKKLKTAQSISSASRAQLNNNDHQVYVQADRQDTTNDFEMVIVPLEQDDGSPIPKGTEVFDLELPHMSCPLVFDDITNNLTTGDEVPVESISTSLTTGDEVPVESINTSLTTGDEVPVESINTSLTTGDEVPNKNKHQIINSPPSNISPCSTHNIRACIEKVLGSCKWVACFAHTLSHLVPDVFVDKKKQKTKETVEEDDIEGDSNRNKTIQT</sequence>
<accession>A0A834Y874</accession>
<dbReference type="AlphaFoldDB" id="A0A834Y874"/>
<evidence type="ECO:0000313" key="3">
    <source>
        <dbReference type="Proteomes" id="UP000639338"/>
    </source>
</evidence>
<evidence type="ECO:0000313" key="2">
    <source>
        <dbReference type="EMBL" id="KAF7998482.1"/>
    </source>
</evidence>
<keyword evidence="3" id="KW-1185">Reference proteome</keyword>
<comment type="caution">
    <text evidence="2">The sequence shown here is derived from an EMBL/GenBank/DDBJ whole genome shotgun (WGS) entry which is preliminary data.</text>
</comment>